<feature type="compositionally biased region" description="Polar residues" evidence="1">
    <location>
        <begin position="509"/>
        <end position="528"/>
    </location>
</feature>
<gene>
    <name evidence="2" type="ORF">BT63DRAFT_59985</name>
</gene>
<keyword evidence="3" id="KW-1185">Reference proteome</keyword>
<evidence type="ECO:0000256" key="1">
    <source>
        <dbReference type="SAM" id="MobiDB-lite"/>
    </source>
</evidence>
<name>A0A6A6TZK9_9PEZI</name>
<dbReference type="AlphaFoldDB" id="A0A6A6TZK9"/>
<feature type="compositionally biased region" description="Basic residues" evidence="1">
    <location>
        <begin position="100"/>
        <end position="117"/>
    </location>
</feature>
<organism evidence="2 3">
    <name type="scientific">Microthyrium microscopicum</name>
    <dbReference type="NCBI Taxonomy" id="703497"/>
    <lineage>
        <taxon>Eukaryota</taxon>
        <taxon>Fungi</taxon>
        <taxon>Dikarya</taxon>
        <taxon>Ascomycota</taxon>
        <taxon>Pezizomycotina</taxon>
        <taxon>Dothideomycetes</taxon>
        <taxon>Dothideomycetes incertae sedis</taxon>
        <taxon>Microthyriales</taxon>
        <taxon>Microthyriaceae</taxon>
        <taxon>Microthyrium</taxon>
    </lineage>
</organism>
<protein>
    <submittedName>
        <fullName evidence="2">Uncharacterized protein</fullName>
    </submittedName>
</protein>
<proteinExistence type="predicted"/>
<reference evidence="2" key="1">
    <citation type="journal article" date="2020" name="Stud. Mycol.">
        <title>101 Dothideomycetes genomes: a test case for predicting lifestyles and emergence of pathogens.</title>
        <authorList>
            <person name="Haridas S."/>
            <person name="Albert R."/>
            <person name="Binder M."/>
            <person name="Bloem J."/>
            <person name="Labutti K."/>
            <person name="Salamov A."/>
            <person name="Andreopoulos B."/>
            <person name="Baker S."/>
            <person name="Barry K."/>
            <person name="Bills G."/>
            <person name="Bluhm B."/>
            <person name="Cannon C."/>
            <person name="Castanera R."/>
            <person name="Culley D."/>
            <person name="Daum C."/>
            <person name="Ezra D."/>
            <person name="Gonzalez J."/>
            <person name="Henrissat B."/>
            <person name="Kuo A."/>
            <person name="Liang C."/>
            <person name="Lipzen A."/>
            <person name="Lutzoni F."/>
            <person name="Magnuson J."/>
            <person name="Mondo S."/>
            <person name="Nolan M."/>
            <person name="Ohm R."/>
            <person name="Pangilinan J."/>
            <person name="Park H.-J."/>
            <person name="Ramirez L."/>
            <person name="Alfaro M."/>
            <person name="Sun H."/>
            <person name="Tritt A."/>
            <person name="Yoshinaga Y."/>
            <person name="Zwiers L.-H."/>
            <person name="Turgeon B."/>
            <person name="Goodwin S."/>
            <person name="Spatafora J."/>
            <person name="Crous P."/>
            <person name="Grigoriev I."/>
        </authorList>
    </citation>
    <scope>NUCLEOTIDE SEQUENCE</scope>
    <source>
        <strain evidence="2">CBS 115976</strain>
    </source>
</reference>
<dbReference type="Proteomes" id="UP000799302">
    <property type="component" value="Unassembled WGS sequence"/>
</dbReference>
<feature type="region of interest" description="Disordered" evidence="1">
    <location>
        <begin position="500"/>
        <end position="586"/>
    </location>
</feature>
<accession>A0A6A6TZK9</accession>
<evidence type="ECO:0000313" key="2">
    <source>
        <dbReference type="EMBL" id="KAF2665272.1"/>
    </source>
</evidence>
<dbReference type="EMBL" id="MU004240">
    <property type="protein sequence ID" value="KAF2665272.1"/>
    <property type="molecule type" value="Genomic_DNA"/>
</dbReference>
<feature type="region of interest" description="Disordered" evidence="1">
    <location>
        <begin position="100"/>
        <end position="122"/>
    </location>
</feature>
<evidence type="ECO:0000313" key="3">
    <source>
        <dbReference type="Proteomes" id="UP000799302"/>
    </source>
</evidence>
<sequence length="618" mass="69613">MGIAQEAEIDAEMTMFNDSALSGLTGIWCTLPKRPVDLIFGDDLDRICFRAHSLSQMQSLNNNDLHPKSLLYLFLGLLPSKSGKLYDLKVPKVALGGKKAGRFQSHHHSTQRRRRKASTSDSEDEEPLKLVWKIVGPNQDEVSLWRERIAFDVQLKLPGLYKIEEQRSAELPEPEPSRGWATEGPYCFVERDSSPDLGAWMHKTEVCAIVLSFLNLKSSPRGYLLGPAMKHDDEDALLNKVFPQNRLRLLLGLGKEVLPYSTLTDEKKTSMLAKVTEAINQDLKTDRIMWSRGTMKTFSELDVELSQLFDVESIEMQTLALLFIVCSDFRSLVFKSKEHVTEAVTCNTTLDFTTNRVIVVYPPQDSQANPWGIPFDFATYMEEAPRPVAENQPNIDMLYPQVIFCCLFAELRIAMWNIMLSGVDLQNAYTSLGRTVHIAASTMPPERDFWALLQDGTSLIKRGDSVMRMAMSKFQSQIEVTEKEMSEAKRRDEMAKIAAKEGRLRKASSRSGSDADSLYSIASSSRTGARTVPSRRPRDFGRRRRSRSSSEYAAIVEERSRGIRSIRPPGLPLPPHAYRAPIPPNATGKILTMPMLRGTGRKVKSFKSKVTFKKPGDP</sequence>